<dbReference type="Gene3D" id="1.25.40.20">
    <property type="entry name" value="Ankyrin repeat-containing domain"/>
    <property type="match status" value="5"/>
</dbReference>
<feature type="repeat" description="ANK" evidence="3">
    <location>
        <begin position="174"/>
        <end position="206"/>
    </location>
</feature>
<reference evidence="4 5" key="1">
    <citation type="journal article" date="2015" name="Genome Biol. Evol.">
        <title>Comparative Genomics of a Bacterivorous Green Alga Reveals Evolutionary Causalities and Consequences of Phago-Mixotrophic Mode of Nutrition.</title>
        <authorList>
            <person name="Burns J.A."/>
            <person name="Paasch A."/>
            <person name="Narechania A."/>
            <person name="Kim E."/>
        </authorList>
    </citation>
    <scope>NUCLEOTIDE SEQUENCE [LARGE SCALE GENOMIC DNA]</scope>
    <source>
        <strain evidence="4 5">PLY_AMNH</strain>
    </source>
</reference>
<feature type="repeat" description="ANK" evidence="3">
    <location>
        <begin position="302"/>
        <end position="334"/>
    </location>
</feature>
<feature type="non-terminal residue" evidence="4">
    <location>
        <position position="1"/>
    </location>
</feature>
<dbReference type="PROSITE" id="PS50297">
    <property type="entry name" value="ANK_REP_REGION"/>
    <property type="match status" value="12"/>
</dbReference>
<dbReference type="PRINTS" id="PR01415">
    <property type="entry name" value="ANKYRIN"/>
</dbReference>
<feature type="repeat" description="ANK" evidence="3">
    <location>
        <begin position="366"/>
        <end position="398"/>
    </location>
</feature>
<dbReference type="PANTHER" id="PTHR24189:SF50">
    <property type="entry name" value="ANKYRIN REPEAT AND SOCS BOX PROTEIN 2"/>
    <property type="match status" value="1"/>
</dbReference>
<dbReference type="InterPro" id="IPR002110">
    <property type="entry name" value="Ankyrin_rpt"/>
</dbReference>
<keyword evidence="2 3" id="KW-0040">ANK repeat</keyword>
<evidence type="ECO:0000313" key="5">
    <source>
        <dbReference type="Proteomes" id="UP001190700"/>
    </source>
</evidence>
<evidence type="ECO:0000313" key="4">
    <source>
        <dbReference type="EMBL" id="KAK3239556.1"/>
    </source>
</evidence>
<feature type="repeat" description="ANK" evidence="3">
    <location>
        <begin position="62"/>
        <end position="94"/>
    </location>
</feature>
<dbReference type="PROSITE" id="PS50088">
    <property type="entry name" value="ANK_REPEAT"/>
    <property type="match status" value="12"/>
</dbReference>
<gene>
    <name evidence="4" type="ORF">CYMTET_50521</name>
</gene>
<protein>
    <submittedName>
        <fullName evidence="4">Uncharacterized protein</fullName>
    </submittedName>
</protein>
<dbReference type="InterPro" id="IPR050745">
    <property type="entry name" value="Multifunctional_regulatory"/>
</dbReference>
<feature type="repeat" description="ANK" evidence="3">
    <location>
        <begin position="238"/>
        <end position="270"/>
    </location>
</feature>
<feature type="repeat" description="ANK" evidence="3">
    <location>
        <begin position="335"/>
        <end position="367"/>
    </location>
</feature>
<dbReference type="PANTHER" id="PTHR24189">
    <property type="entry name" value="MYOTROPHIN"/>
    <property type="match status" value="1"/>
</dbReference>
<evidence type="ECO:0000256" key="2">
    <source>
        <dbReference type="ARBA" id="ARBA00023043"/>
    </source>
</evidence>
<evidence type="ECO:0000256" key="1">
    <source>
        <dbReference type="ARBA" id="ARBA00022737"/>
    </source>
</evidence>
<feature type="repeat" description="ANK" evidence="3">
    <location>
        <begin position="1"/>
        <end position="30"/>
    </location>
</feature>
<evidence type="ECO:0000256" key="3">
    <source>
        <dbReference type="PROSITE-ProRule" id="PRU00023"/>
    </source>
</evidence>
<sequence length="640" mass="66656">RPLHGAAERGTVEVLRKLVEKGAEVDAEDGEGRTALTVALAFGQEGVARALLEAGAGVNAGTGQRPLHGAAKRGTMEVVKEFMEKGVEGRAAHAEKEHGGDGERELVEKKGMLAGGTVVDRKLALFERGGLTGGDVLHFVLRGAVLEVARNDHPFEEAFTELPAAEILQLLARTGVWPLHGAAERGMVRFSRRLVEKGAELDAEDEEGRTALAVALAFGQEAAARALLEAGAGVNAVKGLRPLHTAVEKEMVEVLRVLVEKGAEVDEEDGEGRTALALALAGGKEAAARALLEAGAGVNAGTGRRPLHTAVEKEMVEVLSVLLGKGAEVDEEDGEGRTALTLALAGGKEAAARALLEAGAGVNAGTGRRPLHVESEKGMVEMVRELAGKGAEVDAEDGEGRTALTVALAFGQEAAARALLEAGAGVNAGTGQRALHAAAGEGHGGDGWRPLHAVAERGMVETVRELAGKGCGEDGEVRTALTVALAFRQKEDGEGCTALTVALAFRQKGAARALLEAGAGVNAGMGQRPLHAAAKRGMEEMVRELLKKGADLEVASAREYAQNAGLYYFRGGYINDFKIFAGGTVVDKKLALFERGKLKAGDVLHFVLRGAVLEVALNDSPFEEAFTELPAAEILQLVQE</sequence>
<keyword evidence="5" id="KW-1185">Reference proteome</keyword>
<proteinExistence type="predicted"/>
<dbReference type="SMART" id="SM00248">
    <property type="entry name" value="ANK"/>
    <property type="match status" value="14"/>
</dbReference>
<comment type="caution">
    <text evidence="4">The sequence shown here is derived from an EMBL/GenBank/DDBJ whole genome shotgun (WGS) entry which is preliminary data.</text>
</comment>
<accession>A0AAE0ET30</accession>
<dbReference type="AlphaFoldDB" id="A0AAE0ET30"/>
<feature type="repeat" description="ANK" evidence="3">
    <location>
        <begin position="271"/>
        <end position="303"/>
    </location>
</feature>
<name>A0AAE0ET30_9CHLO</name>
<dbReference type="SUPFAM" id="SSF48403">
    <property type="entry name" value="Ankyrin repeat"/>
    <property type="match status" value="3"/>
</dbReference>
<dbReference type="Proteomes" id="UP001190700">
    <property type="component" value="Unassembled WGS sequence"/>
</dbReference>
<keyword evidence="1" id="KW-0677">Repeat</keyword>
<organism evidence="4 5">
    <name type="scientific">Cymbomonas tetramitiformis</name>
    <dbReference type="NCBI Taxonomy" id="36881"/>
    <lineage>
        <taxon>Eukaryota</taxon>
        <taxon>Viridiplantae</taxon>
        <taxon>Chlorophyta</taxon>
        <taxon>Pyramimonadophyceae</taxon>
        <taxon>Pyramimonadales</taxon>
        <taxon>Pyramimonadaceae</taxon>
        <taxon>Cymbomonas</taxon>
    </lineage>
</organism>
<feature type="repeat" description="ANK" evidence="3">
    <location>
        <begin position="525"/>
        <end position="557"/>
    </location>
</feature>
<feature type="repeat" description="ANK" evidence="3">
    <location>
        <begin position="31"/>
        <end position="63"/>
    </location>
</feature>
<dbReference type="InterPro" id="IPR036770">
    <property type="entry name" value="Ankyrin_rpt-contain_sf"/>
</dbReference>
<dbReference type="Pfam" id="PF12796">
    <property type="entry name" value="Ank_2"/>
    <property type="match status" value="5"/>
</dbReference>
<dbReference type="EMBL" id="LGRX02033878">
    <property type="protein sequence ID" value="KAK3239556.1"/>
    <property type="molecule type" value="Genomic_DNA"/>
</dbReference>
<feature type="repeat" description="ANK" evidence="3">
    <location>
        <begin position="399"/>
        <end position="431"/>
    </location>
</feature>
<feature type="repeat" description="ANK" evidence="3">
    <location>
        <begin position="207"/>
        <end position="239"/>
    </location>
</feature>